<reference evidence="5 6" key="1">
    <citation type="journal article" date="2023" name="Microbiol. Spectr.">
        <title>Symbiosis of Carpenter Bees with Uncharacterized Lactic Acid Bacteria Showing NAD Auxotrophy.</title>
        <authorList>
            <person name="Kawasaki S."/>
            <person name="Ozawa K."/>
            <person name="Mori T."/>
            <person name="Yamamoto A."/>
            <person name="Ito M."/>
            <person name="Ohkuma M."/>
            <person name="Sakamoto M."/>
            <person name="Matsutani M."/>
        </authorList>
    </citation>
    <scope>NUCLEOTIDE SEQUENCE [LARGE SCALE GENOMIC DNA]</scope>
    <source>
        <strain evidence="5 6">KimC2</strain>
    </source>
</reference>
<dbReference type="InterPro" id="IPR021759">
    <property type="entry name" value="WxLIP_HBD"/>
</dbReference>
<keyword evidence="2" id="KW-0812">Transmembrane</keyword>
<sequence length="379" mass="42676">MRKKSKIILIILFTLLVIFSKSKIVKADGISVDVKVILPSNQTEGINGWFDVHVKPGDKQIFQLKVNNHSKKQVYVEVKPTDATTSQNGEMDYEPYKGPFDPTLKYRFPKLTQKAQRIHIPANSSKMATFTVKVPKKAKNQMIMGGFYVSQLDDKPKKQVVKKGEKQKVQIRNYYSYTIAALMSIGKLPDPNVRLVSVAPGLQSGYAAFGANLQNDKANYVSQMKVKAKIIRKSSGKVVTERSQSAMTMAPNSNFIYYMQVGRSAIKPGTYHLDLVASGSGKKWHISRDFEVTASQANEVNANNVLLPKSNLWIYILIAVIILILFIAVVVFVYFKGQNKAQRRLETNLQIMRKSADNSNGQSNKKIESRNSVPRRKRK</sequence>
<keyword evidence="6" id="KW-1185">Reference proteome</keyword>
<evidence type="ECO:0000313" key="6">
    <source>
        <dbReference type="Proteomes" id="UP001321804"/>
    </source>
</evidence>
<keyword evidence="2" id="KW-0472">Membrane</keyword>
<name>A0AAU9D796_9LACO</name>
<accession>A0AAU9D796</accession>
<dbReference type="Pfam" id="PF11797">
    <property type="entry name" value="WxLIP_HBD"/>
    <property type="match status" value="1"/>
</dbReference>
<evidence type="ECO:0000256" key="2">
    <source>
        <dbReference type="SAM" id="Phobius"/>
    </source>
</evidence>
<gene>
    <name evidence="5" type="ORF">KIMC2_18570</name>
</gene>
<dbReference type="Pfam" id="PF06030">
    <property type="entry name" value="WxLIP_PGBD"/>
    <property type="match status" value="1"/>
</dbReference>
<feature type="domain" description="WxL Interacting Protein host binding" evidence="4">
    <location>
        <begin position="166"/>
        <end position="301"/>
    </location>
</feature>
<keyword evidence="2" id="KW-1133">Transmembrane helix</keyword>
<dbReference type="EMBL" id="AP026801">
    <property type="protein sequence ID" value="BDR57295.1"/>
    <property type="molecule type" value="Genomic_DNA"/>
</dbReference>
<evidence type="ECO:0000256" key="1">
    <source>
        <dbReference type="SAM" id="MobiDB-lite"/>
    </source>
</evidence>
<dbReference type="Proteomes" id="UP001321804">
    <property type="component" value="Chromosome"/>
</dbReference>
<feature type="transmembrane region" description="Helical" evidence="2">
    <location>
        <begin position="312"/>
        <end position="335"/>
    </location>
</feature>
<evidence type="ECO:0000313" key="5">
    <source>
        <dbReference type="EMBL" id="BDR57295.1"/>
    </source>
</evidence>
<evidence type="ECO:0000259" key="4">
    <source>
        <dbReference type="Pfam" id="PF11797"/>
    </source>
</evidence>
<evidence type="ECO:0000259" key="3">
    <source>
        <dbReference type="Pfam" id="PF06030"/>
    </source>
</evidence>
<feature type="domain" description="WxL Interacting Protein peptidoglycan binding" evidence="3">
    <location>
        <begin position="34"/>
        <end position="150"/>
    </location>
</feature>
<dbReference type="KEGG" id="xak:KIMC2_18570"/>
<dbReference type="RefSeq" id="WP_317696274.1">
    <property type="nucleotide sequence ID" value="NZ_AP026801.1"/>
</dbReference>
<feature type="region of interest" description="Disordered" evidence="1">
    <location>
        <begin position="355"/>
        <end position="379"/>
    </location>
</feature>
<protein>
    <submittedName>
        <fullName evidence="5">Cell surface protein</fullName>
    </submittedName>
</protein>
<organism evidence="5 6">
    <name type="scientific">Xylocopilactobacillus apis</name>
    <dbReference type="NCBI Taxonomy" id="2932183"/>
    <lineage>
        <taxon>Bacteria</taxon>
        <taxon>Bacillati</taxon>
        <taxon>Bacillota</taxon>
        <taxon>Bacilli</taxon>
        <taxon>Lactobacillales</taxon>
        <taxon>Lactobacillaceae</taxon>
        <taxon>Xylocopilactobacillus</taxon>
    </lineage>
</organism>
<proteinExistence type="predicted"/>
<dbReference type="InterPro" id="IPR010317">
    <property type="entry name" value="WxLIP_PGBD"/>
</dbReference>
<dbReference type="AlphaFoldDB" id="A0AAU9D796"/>